<dbReference type="PANTHER" id="PTHR46825:SF9">
    <property type="entry name" value="BETA-LACTAMASE-RELATED DOMAIN-CONTAINING PROTEIN"/>
    <property type="match status" value="1"/>
</dbReference>
<dbReference type="KEGG" id="tsa:AciPR4_3830"/>
<dbReference type="Gene3D" id="3.40.710.10">
    <property type="entry name" value="DD-peptidase/beta-lactamase superfamily"/>
    <property type="match status" value="1"/>
</dbReference>
<sequence>MNVLRWGGLILLTVSSVAAQAQDLDPATKAKVENEIRRVMRETGVPSAQVGVARGGKVVYAAAFGEARIAYEGKPSIPATAEMHYAVGSISKQFTAACVLLLQEQGKLKLDDPVGKWFPNLTRANDVTLRMLLTHTSGYSDYAPQDYTIPEWTHTAKPVEVVRKWAGKPLDFEPGTKWQYSNTNFVLAGLIVEKVAGMPFRDFLRENVLTPLKLQEVLDLDYDRAKMEPTGYKRNALGPLRPAIPEAPGWYFADGELSMPVRTLMEWDLSLLNRTLLKPASYDEMFAEQKLKDGTGSHYALGQQTDTRNGRLVLHHSGEIGGFVAQNFWYPKEGVAIGVLTNQDASSAAGLITAAVSQILLPPASASAAAVSDPKATVRGILEAFQKGDIDRSLFTSNANFYFSPQAVGDYRTSLAPLGAIQSLTETRTLLRGGMQMRVYTVVYATKSVSISTYWMPDGKIEQFLLEGQ</sequence>
<dbReference type="STRING" id="401053.AciPR4_3830"/>
<protein>
    <submittedName>
        <fullName evidence="3">Beta-lactamase</fullName>
    </submittedName>
</protein>
<keyword evidence="4" id="KW-1185">Reference proteome</keyword>
<keyword evidence="1" id="KW-0732">Signal</keyword>
<dbReference type="InterPro" id="IPR050491">
    <property type="entry name" value="AmpC-like"/>
</dbReference>
<dbReference type="OrthoDB" id="9803467at2"/>
<dbReference type="SUPFAM" id="SSF56601">
    <property type="entry name" value="beta-lactamase/transpeptidase-like"/>
    <property type="match status" value="1"/>
</dbReference>
<gene>
    <name evidence="3" type="ordered locus">AciPR4_3830</name>
</gene>
<evidence type="ECO:0000313" key="4">
    <source>
        <dbReference type="Proteomes" id="UP000006844"/>
    </source>
</evidence>
<dbReference type="PANTHER" id="PTHR46825">
    <property type="entry name" value="D-ALANYL-D-ALANINE-CARBOXYPEPTIDASE/ENDOPEPTIDASE AMPH"/>
    <property type="match status" value="1"/>
</dbReference>
<feature type="signal peptide" evidence="1">
    <location>
        <begin position="1"/>
        <end position="21"/>
    </location>
</feature>
<organism evidence="3 4">
    <name type="scientific">Terriglobus saanensis (strain ATCC BAA-1853 / DSM 23119 / SP1PR4)</name>
    <dbReference type="NCBI Taxonomy" id="401053"/>
    <lineage>
        <taxon>Bacteria</taxon>
        <taxon>Pseudomonadati</taxon>
        <taxon>Acidobacteriota</taxon>
        <taxon>Terriglobia</taxon>
        <taxon>Terriglobales</taxon>
        <taxon>Acidobacteriaceae</taxon>
        <taxon>Terriglobus</taxon>
    </lineage>
</organism>
<dbReference type="EMBL" id="CP002467">
    <property type="protein sequence ID" value="ADV84579.1"/>
    <property type="molecule type" value="Genomic_DNA"/>
</dbReference>
<name>E8V222_TERSS</name>
<feature type="domain" description="Beta-lactamase-related" evidence="2">
    <location>
        <begin position="33"/>
        <end position="346"/>
    </location>
</feature>
<proteinExistence type="predicted"/>
<dbReference type="InterPro" id="IPR012338">
    <property type="entry name" value="Beta-lactam/transpept-like"/>
</dbReference>
<dbReference type="eggNOG" id="COG1680">
    <property type="taxonomic scope" value="Bacteria"/>
</dbReference>
<dbReference type="Pfam" id="PF00144">
    <property type="entry name" value="Beta-lactamase"/>
    <property type="match status" value="1"/>
</dbReference>
<dbReference type="HOGENOM" id="CLU_020027_0_2_0"/>
<dbReference type="InterPro" id="IPR001466">
    <property type="entry name" value="Beta-lactam-related"/>
</dbReference>
<accession>E8V222</accession>
<evidence type="ECO:0000256" key="1">
    <source>
        <dbReference type="SAM" id="SignalP"/>
    </source>
</evidence>
<reference evidence="3 4" key="1">
    <citation type="journal article" date="2012" name="Stand. Genomic Sci.">
        <title>Complete genome sequence of Terriglobus saanensis type strain SP1PR4(T), an Acidobacteria from tundra soil.</title>
        <authorList>
            <person name="Rawat S.R."/>
            <person name="Mannisto M.K."/>
            <person name="Starovoytov V."/>
            <person name="Goodwin L."/>
            <person name="Nolan M."/>
            <person name="Hauser L."/>
            <person name="Land M."/>
            <person name="Davenport K.W."/>
            <person name="Woyke T."/>
            <person name="Haggblom M.M."/>
        </authorList>
    </citation>
    <scope>NUCLEOTIDE SEQUENCE</scope>
    <source>
        <strain evidence="4">ATCC BAA-1853 / DSM 23119 / SP1PR4</strain>
    </source>
</reference>
<evidence type="ECO:0000259" key="2">
    <source>
        <dbReference type="Pfam" id="PF00144"/>
    </source>
</evidence>
<evidence type="ECO:0000313" key="3">
    <source>
        <dbReference type="EMBL" id="ADV84579.1"/>
    </source>
</evidence>
<dbReference type="Proteomes" id="UP000006844">
    <property type="component" value="Chromosome"/>
</dbReference>
<feature type="chain" id="PRO_5003232964" evidence="1">
    <location>
        <begin position="22"/>
        <end position="469"/>
    </location>
</feature>
<dbReference type="AlphaFoldDB" id="E8V222"/>